<evidence type="ECO:0000313" key="12">
    <source>
        <dbReference type="EMBL" id="CCC94233.1"/>
    </source>
</evidence>
<keyword evidence="11" id="KW-0732">Signal</keyword>
<dbReference type="VEuPathDB" id="TriTrypDB:TcIL3000_10_10120"/>
<dbReference type="AlphaFoldDB" id="G0UXW6"/>
<feature type="binding site" evidence="9">
    <location>
        <begin position="404"/>
        <end position="407"/>
    </location>
    <ligand>
        <name>GMP</name>
        <dbReference type="ChEBI" id="CHEBI:58115"/>
    </ligand>
</feature>
<feature type="signal peptide" evidence="11">
    <location>
        <begin position="1"/>
        <end position="21"/>
    </location>
</feature>
<dbReference type="GO" id="GO:0003909">
    <property type="term" value="F:DNA ligase activity"/>
    <property type="evidence" value="ECO:0007669"/>
    <property type="project" value="TreeGrafter"/>
</dbReference>
<dbReference type="Gene3D" id="3.90.1860.10">
    <property type="entry name" value="tRNA-splicing ligase RtcB"/>
    <property type="match status" value="1"/>
</dbReference>
<evidence type="ECO:0000256" key="3">
    <source>
        <dbReference type="ARBA" id="ARBA00022723"/>
    </source>
</evidence>
<dbReference type="GO" id="GO:0030145">
    <property type="term" value="F:manganese ion binding"/>
    <property type="evidence" value="ECO:0007669"/>
    <property type="project" value="TreeGrafter"/>
</dbReference>
<evidence type="ECO:0000256" key="1">
    <source>
        <dbReference type="ARBA" id="ARBA00012726"/>
    </source>
</evidence>
<dbReference type="EC" id="6.5.1.8" evidence="1"/>
<evidence type="ECO:0000256" key="2">
    <source>
        <dbReference type="ARBA" id="ARBA00022598"/>
    </source>
</evidence>
<reference evidence="12" key="1">
    <citation type="journal article" date="2012" name="Proc. Natl. Acad. Sci. U.S.A.">
        <title>Antigenic diversity is generated by distinct evolutionary mechanisms in African trypanosome species.</title>
        <authorList>
            <person name="Jackson A.P."/>
            <person name="Berry A."/>
            <person name="Aslett M."/>
            <person name="Allison H.C."/>
            <person name="Burton P."/>
            <person name="Vavrova-Anderson J."/>
            <person name="Brown R."/>
            <person name="Browne H."/>
            <person name="Corton N."/>
            <person name="Hauser H."/>
            <person name="Gamble J."/>
            <person name="Gilderthorp R."/>
            <person name="Marcello L."/>
            <person name="McQuillan J."/>
            <person name="Otto T.D."/>
            <person name="Quail M.A."/>
            <person name="Sanders M.J."/>
            <person name="van Tonder A."/>
            <person name="Ginger M.L."/>
            <person name="Field M.C."/>
            <person name="Barry J.D."/>
            <person name="Hertz-Fowler C."/>
            <person name="Berriman M."/>
        </authorList>
    </citation>
    <scope>NUCLEOTIDE SEQUENCE</scope>
    <source>
        <strain evidence="12">IL3000</strain>
    </source>
</reference>
<comment type="cofactor">
    <cofactor evidence="10">
        <name>Mn(2+)</name>
        <dbReference type="ChEBI" id="CHEBI:29035"/>
    </cofactor>
    <text evidence="10">Binds 2 manganese ions per subunit.</text>
</comment>
<evidence type="ECO:0000256" key="6">
    <source>
        <dbReference type="ARBA" id="ARBA00023211"/>
    </source>
</evidence>
<dbReference type="GO" id="GO:0006281">
    <property type="term" value="P:DNA repair"/>
    <property type="evidence" value="ECO:0007669"/>
    <property type="project" value="TreeGrafter"/>
</dbReference>
<dbReference type="InterPro" id="IPR001233">
    <property type="entry name" value="RtcB"/>
</dbReference>
<dbReference type="InterPro" id="IPR052915">
    <property type="entry name" value="RtcB-like"/>
</dbReference>
<dbReference type="Pfam" id="PF01139">
    <property type="entry name" value="RtcB"/>
    <property type="match status" value="1"/>
</dbReference>
<dbReference type="GO" id="GO:0042245">
    <property type="term" value="P:RNA repair"/>
    <property type="evidence" value="ECO:0007669"/>
    <property type="project" value="TreeGrafter"/>
</dbReference>
<accession>G0UXW6</accession>
<proteinExistence type="predicted"/>
<name>G0UXW6_TRYCI</name>
<feature type="binding site" evidence="9">
    <location>
        <position position="387"/>
    </location>
    <ligand>
        <name>GMP</name>
        <dbReference type="ChEBI" id="CHEBI:58115"/>
    </ligand>
</feature>
<evidence type="ECO:0000256" key="7">
    <source>
        <dbReference type="ARBA" id="ARBA00047746"/>
    </source>
</evidence>
<dbReference type="InterPro" id="IPR036025">
    <property type="entry name" value="RtcB-like_sf"/>
</dbReference>
<dbReference type="GO" id="GO:0170057">
    <property type="term" value="F:RNA ligase (GTP) activity"/>
    <property type="evidence" value="ECO:0007669"/>
    <property type="project" value="UniProtKB-EC"/>
</dbReference>
<evidence type="ECO:0000256" key="10">
    <source>
        <dbReference type="PIRSR" id="PIRSR601233-3"/>
    </source>
</evidence>
<gene>
    <name evidence="12" type="ORF">TCIL3000_10_10120</name>
</gene>
<feature type="binding site" evidence="10">
    <location>
        <position position="120"/>
    </location>
    <ligand>
        <name>Mn(2+)</name>
        <dbReference type="ChEBI" id="CHEBI:29035"/>
        <label>1</label>
    </ligand>
</feature>
<dbReference type="GO" id="GO:0005525">
    <property type="term" value="F:GTP binding"/>
    <property type="evidence" value="ECO:0007669"/>
    <property type="project" value="UniProtKB-KW"/>
</dbReference>
<feature type="binding site" evidence="9">
    <location>
        <begin position="215"/>
        <end position="219"/>
    </location>
    <ligand>
        <name>GMP</name>
        <dbReference type="ChEBI" id="CHEBI:58115"/>
    </ligand>
</feature>
<evidence type="ECO:0000256" key="11">
    <source>
        <dbReference type="SAM" id="SignalP"/>
    </source>
</evidence>
<organism evidence="12">
    <name type="scientific">Trypanosoma congolense (strain IL3000)</name>
    <dbReference type="NCBI Taxonomy" id="1068625"/>
    <lineage>
        <taxon>Eukaryota</taxon>
        <taxon>Discoba</taxon>
        <taxon>Euglenozoa</taxon>
        <taxon>Kinetoplastea</taxon>
        <taxon>Metakinetoplastina</taxon>
        <taxon>Trypanosomatida</taxon>
        <taxon>Trypanosomatidae</taxon>
        <taxon>Trypanosoma</taxon>
        <taxon>Nannomonas</taxon>
    </lineage>
</organism>
<comment type="catalytic activity">
    <reaction evidence="7">
        <text>a 3'-end 3'-phospho-ribonucleotide-RNA + a 5'-end dephospho-ribonucleoside-RNA + GTP = a ribonucleotidyl-ribonucleotide-RNA + GMP + diphosphate</text>
        <dbReference type="Rhea" id="RHEA:68076"/>
        <dbReference type="Rhea" id="RHEA-COMP:10463"/>
        <dbReference type="Rhea" id="RHEA-COMP:13936"/>
        <dbReference type="Rhea" id="RHEA-COMP:17355"/>
        <dbReference type="ChEBI" id="CHEBI:33019"/>
        <dbReference type="ChEBI" id="CHEBI:37565"/>
        <dbReference type="ChEBI" id="CHEBI:58115"/>
        <dbReference type="ChEBI" id="CHEBI:83062"/>
        <dbReference type="ChEBI" id="CHEBI:138284"/>
        <dbReference type="ChEBI" id="CHEBI:173118"/>
        <dbReference type="EC" id="6.5.1.8"/>
    </reaction>
</comment>
<dbReference type="SUPFAM" id="SSF103365">
    <property type="entry name" value="Hypothetical protein PH1602"/>
    <property type="match status" value="1"/>
</dbReference>
<evidence type="ECO:0000256" key="4">
    <source>
        <dbReference type="ARBA" id="ARBA00022741"/>
    </source>
</evidence>
<feature type="chain" id="PRO_5003410697" description="3'-phosphate/5'-hydroxy nucleic acid ligase" evidence="11">
    <location>
        <begin position="22"/>
        <end position="475"/>
    </location>
</feature>
<dbReference type="EMBL" id="HE575323">
    <property type="protein sequence ID" value="CCC94233.1"/>
    <property type="molecule type" value="Genomic_DNA"/>
</dbReference>
<feature type="binding site" evidence="9">
    <location>
        <begin position="347"/>
        <end position="348"/>
    </location>
    <ligand>
        <name>GMP</name>
        <dbReference type="ChEBI" id="CHEBI:58115"/>
    </ligand>
</feature>
<keyword evidence="6 10" id="KW-0464">Manganese</keyword>
<keyword evidence="4 9" id="KW-0547">Nucleotide-binding</keyword>
<dbReference type="PANTHER" id="PTHR43749">
    <property type="entry name" value="RNA-SPLICING LIGASE RTCB"/>
    <property type="match status" value="1"/>
</dbReference>
<feature type="binding site" evidence="9">
    <location>
        <position position="474"/>
    </location>
    <ligand>
        <name>GMP</name>
        <dbReference type="ChEBI" id="CHEBI:58115"/>
    </ligand>
</feature>
<evidence type="ECO:0000256" key="5">
    <source>
        <dbReference type="ARBA" id="ARBA00023134"/>
    </source>
</evidence>
<feature type="binding site" evidence="10">
    <location>
        <position position="347"/>
    </location>
    <ligand>
        <name>Mn(2+)</name>
        <dbReference type="ChEBI" id="CHEBI:29035"/>
        <label>2</label>
    </ligand>
</feature>
<keyword evidence="5 9" id="KW-0342">GTP-binding</keyword>
<keyword evidence="3 10" id="KW-0479">Metal-binding</keyword>
<feature type="binding site" evidence="10">
    <location>
        <position position="216"/>
    </location>
    <ligand>
        <name>Mn(2+)</name>
        <dbReference type="ChEBI" id="CHEBI:29035"/>
        <label>1</label>
    </ligand>
</feature>
<protein>
    <recommendedName>
        <fullName evidence="1">3'-phosphate/5'-hydroxy nucleic acid ligase</fullName>
        <ecNumber evidence="1">6.5.1.8</ecNumber>
    </recommendedName>
</protein>
<evidence type="ECO:0000256" key="9">
    <source>
        <dbReference type="PIRSR" id="PIRSR601233-2"/>
    </source>
</evidence>
<dbReference type="GO" id="GO:0006396">
    <property type="term" value="P:RNA processing"/>
    <property type="evidence" value="ECO:0007669"/>
    <property type="project" value="InterPro"/>
</dbReference>
<feature type="active site" description="GMP-histidine intermediate" evidence="8">
    <location>
        <position position="404"/>
    </location>
</feature>
<dbReference type="PANTHER" id="PTHR43749:SF2">
    <property type="entry name" value="RNA-SPLICING LIGASE RTCB"/>
    <property type="match status" value="1"/>
</dbReference>
<keyword evidence="2" id="KW-0436">Ligase</keyword>
<feature type="binding site" evidence="10">
    <location>
        <position position="255"/>
    </location>
    <ligand>
        <name>Mn(2+)</name>
        <dbReference type="ChEBI" id="CHEBI:29035"/>
        <label>2</label>
    </ligand>
</feature>
<feature type="binding site" evidence="9">
    <location>
        <begin position="380"/>
        <end position="383"/>
    </location>
    <ligand>
        <name>GMP</name>
        <dbReference type="ChEBI" id="CHEBI:58115"/>
    </ligand>
</feature>
<sequence>MRRVRATLLLGSVAGGTNVVGFTQCAVRCQVYVRHAMGSAGSGPSSLIQGGEGSVCVRGWVRGVDVDRSAVDQLEQLSRMHDVIRHPVAVMPDVHTSHGATVGTVIPTTRAIIPASVGVDIGCGMIAARTSLKQEDLPASLASLRLAIEISVPHGRTHSGRSGLDAGSWRNNVPKHIAAIWRAQLQDGFEEICGMQRHIESSNHIEHLGTLGSGNHFIEVCVEDGGVCMEGDGCHSLRRPPTNEARGSNVWVMLHSGSRGVGNRIGMIFIELAKRDMGKHITRLPNADLAYLQEGTEHFDQYVKAVYWAQHYARLNREIMLDSVLQALRNCVGKSFTVVGKAINCHHNYVEHMNISPGEDVWLTRKGATSARSGEFAVIPGSMGARSYIVRGKGNPMSYFSCSHGAGRRYSRGEARRRFTLEQHRATTEGVECRKDGDVLDETPMAYKDIEDVMMAQEDLVEIVLALKQVLCVKG</sequence>
<evidence type="ECO:0000256" key="8">
    <source>
        <dbReference type="PIRSR" id="PIRSR601233-1"/>
    </source>
</evidence>